<reference evidence="1" key="1">
    <citation type="submission" date="2015-11" db="EMBL/GenBank/DDBJ databases">
        <title>De novo transcriptome assembly of four potential Pierce s Disease insect vectors from Arizona vineyards.</title>
        <authorList>
            <person name="Tassone E.E."/>
        </authorList>
    </citation>
    <scope>NUCLEOTIDE SEQUENCE</scope>
</reference>
<name>A0A1B6EMM4_9HEMI</name>
<protein>
    <submittedName>
        <fullName evidence="1">Uncharacterized protein</fullName>
    </submittedName>
</protein>
<proteinExistence type="predicted"/>
<sequence length="108" mass="11855">AVSLAACGGRCDWQVLETVLQERVIKLQDEVMCEIVKRKRGGKVETDLAVFPTPEMSKALAETEPIVIGELTLPRTDNDSKNVVPVYLDSIACIKQLQEKLLTLTVGS</sequence>
<dbReference type="AlphaFoldDB" id="A0A1B6EMM4"/>
<accession>A0A1B6EMM4</accession>
<gene>
    <name evidence="1" type="ORF">g.39311</name>
</gene>
<feature type="non-terminal residue" evidence="1">
    <location>
        <position position="1"/>
    </location>
</feature>
<organism evidence="1">
    <name type="scientific">Cuerna arida</name>
    <dbReference type="NCBI Taxonomy" id="1464854"/>
    <lineage>
        <taxon>Eukaryota</taxon>
        <taxon>Metazoa</taxon>
        <taxon>Ecdysozoa</taxon>
        <taxon>Arthropoda</taxon>
        <taxon>Hexapoda</taxon>
        <taxon>Insecta</taxon>
        <taxon>Pterygota</taxon>
        <taxon>Neoptera</taxon>
        <taxon>Paraneoptera</taxon>
        <taxon>Hemiptera</taxon>
        <taxon>Auchenorrhyncha</taxon>
        <taxon>Membracoidea</taxon>
        <taxon>Cicadellidae</taxon>
        <taxon>Cicadellinae</taxon>
        <taxon>Proconiini</taxon>
        <taxon>Cuerna</taxon>
    </lineage>
</organism>
<evidence type="ECO:0000313" key="1">
    <source>
        <dbReference type="EMBL" id="JAS39175.1"/>
    </source>
</evidence>
<dbReference type="EMBL" id="GECZ01030594">
    <property type="protein sequence ID" value="JAS39175.1"/>
    <property type="molecule type" value="Transcribed_RNA"/>
</dbReference>